<feature type="transmembrane region" description="Helical" evidence="1">
    <location>
        <begin position="12"/>
        <end position="31"/>
    </location>
</feature>
<organism evidence="2 3">
    <name type="scientific">Symmachiella dynata</name>
    <dbReference type="NCBI Taxonomy" id="2527995"/>
    <lineage>
        <taxon>Bacteria</taxon>
        <taxon>Pseudomonadati</taxon>
        <taxon>Planctomycetota</taxon>
        <taxon>Planctomycetia</taxon>
        <taxon>Planctomycetales</taxon>
        <taxon>Planctomycetaceae</taxon>
        <taxon>Symmachiella</taxon>
    </lineage>
</organism>
<dbReference type="InterPro" id="IPR046740">
    <property type="entry name" value="DUF6790"/>
</dbReference>
<protein>
    <submittedName>
        <fullName evidence="2">Uncharacterized protein</fullName>
    </submittedName>
</protein>
<dbReference type="EMBL" id="CP036276">
    <property type="protein sequence ID" value="QDU44797.1"/>
    <property type="molecule type" value="Genomic_DNA"/>
</dbReference>
<dbReference type="Proteomes" id="UP000319383">
    <property type="component" value="Chromosome"/>
</dbReference>
<dbReference type="Pfam" id="PF20589">
    <property type="entry name" value="DUF6790"/>
    <property type="match status" value="1"/>
</dbReference>
<keyword evidence="1" id="KW-0812">Transmembrane</keyword>
<evidence type="ECO:0000256" key="1">
    <source>
        <dbReference type="SAM" id="Phobius"/>
    </source>
</evidence>
<name>A0A517ZQQ5_9PLAN</name>
<feature type="transmembrane region" description="Helical" evidence="1">
    <location>
        <begin position="82"/>
        <end position="101"/>
    </location>
</feature>
<keyword evidence="1" id="KW-0472">Membrane</keyword>
<dbReference type="KEGG" id="sdyn:Mal52_32830"/>
<evidence type="ECO:0000313" key="2">
    <source>
        <dbReference type="EMBL" id="QDU44797.1"/>
    </source>
</evidence>
<dbReference type="RefSeq" id="WP_145377092.1">
    <property type="nucleotide sequence ID" value="NZ_CP036276.1"/>
</dbReference>
<accession>A0A517ZQQ5</accession>
<sequence>MDQLIGFVLGNFTLTFLVIGLICSLIVLAIQPKPLKSPVVNEAFFSYFLLFSIGVSFIYNFVMHVFFADMAAAFIGWKNSPFQYEVGFASLGFGIVGLLAFRQKLGFRTAAVLGPTCFLWGAAGGHVYQMVTAHNFAPGNAGIMFWSDVFLPIIGLLLLFNQYRYETRAGGSLSATQ</sequence>
<dbReference type="AlphaFoldDB" id="A0A517ZQQ5"/>
<keyword evidence="1" id="KW-1133">Transmembrane helix</keyword>
<feature type="transmembrane region" description="Helical" evidence="1">
    <location>
        <begin position="43"/>
        <end position="62"/>
    </location>
</feature>
<feature type="transmembrane region" description="Helical" evidence="1">
    <location>
        <begin position="143"/>
        <end position="160"/>
    </location>
</feature>
<evidence type="ECO:0000313" key="3">
    <source>
        <dbReference type="Proteomes" id="UP000319383"/>
    </source>
</evidence>
<reference evidence="2 3" key="1">
    <citation type="submission" date="2019-02" db="EMBL/GenBank/DDBJ databases">
        <title>Deep-cultivation of Planctomycetes and their phenomic and genomic characterization uncovers novel biology.</title>
        <authorList>
            <person name="Wiegand S."/>
            <person name="Jogler M."/>
            <person name="Boedeker C."/>
            <person name="Pinto D."/>
            <person name="Vollmers J."/>
            <person name="Rivas-Marin E."/>
            <person name="Kohn T."/>
            <person name="Peeters S.H."/>
            <person name="Heuer A."/>
            <person name="Rast P."/>
            <person name="Oberbeckmann S."/>
            <person name="Bunk B."/>
            <person name="Jeske O."/>
            <person name="Meyerdierks A."/>
            <person name="Storesund J.E."/>
            <person name="Kallscheuer N."/>
            <person name="Luecker S."/>
            <person name="Lage O.M."/>
            <person name="Pohl T."/>
            <person name="Merkel B.J."/>
            <person name="Hornburger P."/>
            <person name="Mueller R.-W."/>
            <person name="Bruemmer F."/>
            <person name="Labrenz M."/>
            <person name="Spormann A.M."/>
            <person name="Op den Camp H."/>
            <person name="Overmann J."/>
            <person name="Amann R."/>
            <person name="Jetten M.S.M."/>
            <person name="Mascher T."/>
            <person name="Medema M.H."/>
            <person name="Devos D.P."/>
            <person name="Kaster A.-K."/>
            <person name="Ovreas L."/>
            <person name="Rohde M."/>
            <person name="Galperin M.Y."/>
            <person name="Jogler C."/>
        </authorList>
    </citation>
    <scope>NUCLEOTIDE SEQUENCE [LARGE SCALE GENOMIC DNA]</scope>
    <source>
        <strain evidence="2 3">Mal52</strain>
    </source>
</reference>
<gene>
    <name evidence="2" type="ORF">Mal52_32830</name>
</gene>
<keyword evidence="3" id="KW-1185">Reference proteome</keyword>
<feature type="transmembrane region" description="Helical" evidence="1">
    <location>
        <begin position="110"/>
        <end position="131"/>
    </location>
</feature>
<proteinExistence type="predicted"/>